<reference evidence="1" key="1">
    <citation type="submission" date="2022-06" db="EMBL/GenBank/DDBJ databases">
        <authorList>
            <person name="Lu C.-H."/>
        </authorList>
    </citation>
    <scope>NUCLEOTIDE SEQUENCE</scope>
    <source>
        <strain evidence="1">21MJYT02-11</strain>
    </source>
</reference>
<protein>
    <submittedName>
        <fullName evidence="1">Uncharacterized protein</fullName>
    </submittedName>
</protein>
<reference evidence="1" key="2">
    <citation type="journal article" date="2023" name="Front. Microbiol.">
        <title>Ralstonia chuxiongensis sp. nov., Ralstonia mojiangensis sp. nov., and Ralstonia soli sp. nov., isolated from tobacco fields, are three novel species in the family Burkholderiaceae.</title>
        <authorList>
            <person name="Lu C.H."/>
            <person name="Zhang Y.Y."/>
            <person name="Jiang N."/>
            <person name="Chen W."/>
            <person name="Shao X."/>
            <person name="Zhao Z.M."/>
            <person name="Lu W.L."/>
            <person name="Hu X."/>
            <person name="Xi Y.X."/>
            <person name="Zou S.Y."/>
            <person name="Wei Q.J."/>
            <person name="Lin Z.L."/>
            <person name="Gong L."/>
            <person name="Gai X.T."/>
            <person name="Zhang L.Q."/>
            <person name="Li J.Y."/>
            <person name="Jin Y."/>
            <person name="Xia Z.Y."/>
        </authorList>
    </citation>
    <scope>NUCLEOTIDE SEQUENCE</scope>
    <source>
        <strain evidence="1">21MJYT02-11</strain>
    </source>
</reference>
<dbReference type="InterPro" id="IPR046560">
    <property type="entry name" value="DUF6714"/>
</dbReference>
<dbReference type="EMBL" id="JAMXHT010000006">
    <property type="protein sequence ID" value="MCO5400026.1"/>
    <property type="molecule type" value="Genomic_DNA"/>
</dbReference>
<evidence type="ECO:0000313" key="1">
    <source>
        <dbReference type="EMBL" id="MCO5400026.1"/>
    </source>
</evidence>
<dbReference type="Pfam" id="PF20461">
    <property type="entry name" value="DUF6714"/>
    <property type="match status" value="1"/>
</dbReference>
<evidence type="ECO:0000313" key="2">
    <source>
        <dbReference type="Proteomes" id="UP001162811"/>
    </source>
</evidence>
<gene>
    <name evidence="1" type="ORF">NG900_17650</name>
</gene>
<name>A0ABT1ANL1_9RALS</name>
<comment type="caution">
    <text evidence="1">The sequence shown here is derived from an EMBL/GenBank/DDBJ whole genome shotgun (WGS) entry which is preliminary data.</text>
</comment>
<sequence>MERTGLEEKILTSFANVPPPKDQELVDGNDFESKAIEKIFHGVRDWRELHVFDMDSEPATLIFLSNTAFLYYLQAFMIHDLAGEVHNNDVVSCITSGFSDDDLWERDHPRHYGDTRKRRTRWGRAVHRCSAFSKEQVEAIIDYLRFKLEEEPDGFDAPSIRQAIENYWSPRLGELRGDSTS</sequence>
<organism evidence="1 2">
    <name type="scientific">Ralstonia soli</name>
    <dbReference type="NCBI Taxonomy" id="2953896"/>
    <lineage>
        <taxon>Bacteria</taxon>
        <taxon>Pseudomonadati</taxon>
        <taxon>Pseudomonadota</taxon>
        <taxon>Betaproteobacteria</taxon>
        <taxon>Burkholderiales</taxon>
        <taxon>Burkholderiaceae</taxon>
        <taxon>Ralstonia</taxon>
    </lineage>
</organism>
<proteinExistence type="predicted"/>
<dbReference type="RefSeq" id="WP_252682660.1">
    <property type="nucleotide sequence ID" value="NZ_JAMXHT010000006.1"/>
</dbReference>
<keyword evidence="2" id="KW-1185">Reference proteome</keyword>
<accession>A0ABT1ANL1</accession>
<dbReference type="Proteomes" id="UP001162811">
    <property type="component" value="Unassembled WGS sequence"/>
</dbReference>